<dbReference type="InterPro" id="IPR029045">
    <property type="entry name" value="ClpP/crotonase-like_dom_sf"/>
</dbReference>
<dbReference type="PATRIC" id="fig|698760.3.peg.1887"/>
<evidence type="ECO:0000259" key="3">
    <source>
        <dbReference type="PROSITE" id="PS50989"/>
    </source>
</evidence>
<dbReference type="GO" id="GO:0004658">
    <property type="term" value="F:propionyl-CoA carboxylase activity"/>
    <property type="evidence" value="ECO:0007669"/>
    <property type="project" value="UniProtKB-ARBA"/>
</dbReference>
<dbReference type="FunFam" id="3.90.226.10:FF:000017">
    <property type="entry name" value="Propionyl-CoA carboxylase subunit beta 5"/>
    <property type="match status" value="1"/>
</dbReference>
<feature type="domain" description="CoA carboxyltransferase C-terminal" evidence="3">
    <location>
        <begin position="315"/>
        <end position="550"/>
    </location>
</feature>
<dbReference type="GO" id="GO:0015977">
    <property type="term" value="P:carbon fixation"/>
    <property type="evidence" value="ECO:0007669"/>
    <property type="project" value="UniProtKB-ARBA"/>
</dbReference>
<dbReference type="InterPro" id="IPR034733">
    <property type="entry name" value="AcCoA_carboxyl_beta"/>
</dbReference>
<dbReference type="STRING" id="85558.T45_05845"/>
<organism evidence="4 5">
    <name type="scientific">Streptomyces turgidiscabies (strain Car8)</name>
    <dbReference type="NCBI Taxonomy" id="698760"/>
    <lineage>
        <taxon>Bacteria</taxon>
        <taxon>Bacillati</taxon>
        <taxon>Actinomycetota</taxon>
        <taxon>Actinomycetes</taxon>
        <taxon>Kitasatosporales</taxon>
        <taxon>Streptomycetaceae</taxon>
        <taxon>Streptomyces</taxon>
    </lineage>
</organism>
<evidence type="ECO:0000259" key="2">
    <source>
        <dbReference type="PROSITE" id="PS50980"/>
    </source>
</evidence>
<dbReference type="InterPro" id="IPR011762">
    <property type="entry name" value="COA_CT_N"/>
</dbReference>
<dbReference type="InterPro" id="IPR051047">
    <property type="entry name" value="AccD/PCCB"/>
</dbReference>
<dbReference type="PANTHER" id="PTHR43842">
    <property type="entry name" value="PROPIONYL-COA CARBOXYLASE BETA CHAIN"/>
    <property type="match status" value="1"/>
</dbReference>
<dbReference type="GO" id="GO:0009317">
    <property type="term" value="C:acetyl-CoA carboxylase complex"/>
    <property type="evidence" value="ECO:0007669"/>
    <property type="project" value="TreeGrafter"/>
</dbReference>
<dbReference type="AlphaFoldDB" id="L7FDQ9"/>
<gene>
    <name evidence="4" type="ORF">STRTUCAR8_07777</name>
</gene>
<dbReference type="PROSITE" id="PS50980">
    <property type="entry name" value="COA_CT_NTER"/>
    <property type="match status" value="1"/>
</dbReference>
<comment type="caution">
    <text evidence="4">The sequence shown here is derived from an EMBL/GenBank/DDBJ whole genome shotgun (WGS) entry which is preliminary data.</text>
</comment>
<sequence>MSARFCSGVPGKLAGDCTESTGRFSCSASYGRYMTVLDEAQGEFAGEPTGEPTDARGRVAELHEIRAQALAGPSEKATEAQHAKGKLTARERIELLLDPDSFNEVEQLRRHRATGFGLEAKRPFTDGVITGWGTVEGRTVFVYAHDFRIFGGALGEAHATKIHKIMDMAIAAGAPLVSLNDGAGARIQEGVSALAGYGGIFQRNTKASGVIPQISVMLGPCAGGAAYSPALTDFVFMVRETSQMFITGPDVVKAVTGEEITQNGLGGADVHAETSGVAHFAYDDEETCIAEVRYLLAMLPQNNRENPPRVESEDPADRRSDVLLDLVPADGNRPYDMTKVIEEIVDDGDYLEIHERWARNIICALGRLDGQVVGIVANQPQSLAGVLDIEASEKAARFVQMCDAFNIPIVTLLDVPGFLPGVDQEHGGIIRHGAKLLYAYCNATVPRISLILRKAYGGAYIVMDSQSIGADLTYAWPTNEIAVMGAEGAANVIFRRQIADAEDSEAMRARMVKEYKSELMHPYYAAERGLVDDVIDPAETRSVLIRSLAMLHTKHADLPSRKHGNPPQ</sequence>
<evidence type="ECO:0000313" key="4">
    <source>
        <dbReference type="EMBL" id="ELP69432.1"/>
    </source>
</evidence>
<dbReference type="SUPFAM" id="SSF52096">
    <property type="entry name" value="ClpP/crotonase"/>
    <property type="match status" value="2"/>
</dbReference>
<evidence type="ECO:0000256" key="1">
    <source>
        <dbReference type="ARBA" id="ARBA00006102"/>
    </source>
</evidence>
<reference evidence="4 5" key="1">
    <citation type="journal article" date="2011" name="Plasmid">
        <title>Streptomyces turgidiscabies Car8 contains a modular pathogenicity island that shares virulence genes with other actinobacterial plant pathogens.</title>
        <authorList>
            <person name="Huguet-Tapia J.C."/>
            <person name="Badger J.H."/>
            <person name="Loria R."/>
            <person name="Pettis G.S."/>
        </authorList>
    </citation>
    <scope>NUCLEOTIDE SEQUENCE [LARGE SCALE GENOMIC DNA]</scope>
    <source>
        <strain evidence="4 5">Car8</strain>
    </source>
</reference>
<dbReference type="Proteomes" id="UP000010931">
    <property type="component" value="Unassembled WGS sequence"/>
</dbReference>
<keyword evidence="4" id="KW-0808">Transferase</keyword>
<dbReference type="PROSITE" id="PS50989">
    <property type="entry name" value="COA_CT_CTER"/>
    <property type="match status" value="1"/>
</dbReference>
<dbReference type="EMBL" id="AEJB01000147">
    <property type="protein sequence ID" value="ELP69432.1"/>
    <property type="molecule type" value="Genomic_DNA"/>
</dbReference>
<dbReference type="GO" id="GO:0016740">
    <property type="term" value="F:transferase activity"/>
    <property type="evidence" value="ECO:0007669"/>
    <property type="project" value="UniProtKB-KW"/>
</dbReference>
<dbReference type="Pfam" id="PF01039">
    <property type="entry name" value="Carboxyl_trans"/>
    <property type="match status" value="1"/>
</dbReference>
<evidence type="ECO:0000313" key="5">
    <source>
        <dbReference type="Proteomes" id="UP000010931"/>
    </source>
</evidence>
<accession>L7FDQ9</accession>
<comment type="similarity">
    <text evidence="1">Belongs to the AccD/PCCB family.</text>
</comment>
<dbReference type="Gene3D" id="3.90.226.10">
    <property type="entry name" value="2-enoyl-CoA Hydratase, Chain A, domain 1"/>
    <property type="match status" value="2"/>
</dbReference>
<dbReference type="FunFam" id="3.90.226.10:FF:000016">
    <property type="entry name" value="Propionyl-CoA carboxylase, beta subunit"/>
    <property type="match status" value="1"/>
</dbReference>
<dbReference type="PANTHER" id="PTHR43842:SF2">
    <property type="entry name" value="PROPIONYL-COA CARBOXYLASE BETA CHAIN, MITOCHONDRIAL"/>
    <property type="match status" value="1"/>
</dbReference>
<name>L7FDQ9_STRT8</name>
<dbReference type="GO" id="GO:0003989">
    <property type="term" value="F:acetyl-CoA carboxylase activity"/>
    <property type="evidence" value="ECO:0007669"/>
    <property type="project" value="UniProtKB-ARBA"/>
</dbReference>
<protein>
    <submittedName>
        <fullName evidence="4">Carboxyl transferase domain protein</fullName>
    </submittedName>
</protein>
<dbReference type="InterPro" id="IPR011763">
    <property type="entry name" value="COA_CT_C"/>
</dbReference>
<proteinExistence type="inferred from homology"/>
<keyword evidence="5" id="KW-1185">Reference proteome</keyword>
<feature type="domain" description="CoA carboxyltransferase N-terminal" evidence="2">
    <location>
        <begin position="55"/>
        <end position="311"/>
    </location>
</feature>